<proteinExistence type="inferred from homology"/>
<evidence type="ECO:0000256" key="3">
    <source>
        <dbReference type="ARBA" id="ARBA00022573"/>
    </source>
</evidence>
<dbReference type="GO" id="GO:0009236">
    <property type="term" value="P:cobalamin biosynthetic process"/>
    <property type="evidence" value="ECO:0007669"/>
    <property type="project" value="UniProtKB-UniPathway"/>
</dbReference>
<dbReference type="Pfam" id="PF02570">
    <property type="entry name" value="CbiC"/>
    <property type="match status" value="1"/>
</dbReference>
<keyword evidence="7" id="KW-1185">Reference proteome</keyword>
<sequence>MRKANQLMDGGIVAIGNGPTALFEVCDLVRKGKARPALIIGVPVGFVGAAESKKELITLPVPFITNQGGKG</sequence>
<comment type="similarity">
    <text evidence="2">Belongs to the CobH/CbiC family.</text>
</comment>
<keyword evidence="3" id="KW-0169">Cobalamin biosynthesis</keyword>
<dbReference type="SUPFAM" id="SSF63965">
    <property type="entry name" value="Precorrin-8X methylmutase CbiC/CobH"/>
    <property type="match status" value="1"/>
</dbReference>
<reference evidence="6 7" key="1">
    <citation type="journal article" date="2020" name="Front. Microbiol.">
        <title>Single-cell genomics of novel Actinobacteria with the Wood-Ljungdahl pathway discovered in a serpentinizing system.</title>
        <authorList>
            <person name="Merino N."/>
            <person name="Kawai M."/>
            <person name="Boyd E.S."/>
            <person name="Colman D.R."/>
            <person name="McGlynn S.E."/>
            <person name="Nealson K.H."/>
            <person name="Kurokawa K."/>
            <person name="Hongoh Y."/>
        </authorList>
    </citation>
    <scope>NUCLEOTIDE SEQUENCE [LARGE SCALE GENOMIC DNA]</scope>
    <source>
        <strain evidence="6 7">S33</strain>
    </source>
</reference>
<dbReference type="Proteomes" id="UP000591948">
    <property type="component" value="Unassembled WGS sequence"/>
</dbReference>
<comment type="pathway">
    <text evidence="1">Cofactor biosynthesis; adenosylcobalamin biosynthesis.</text>
</comment>
<dbReference type="UniPathway" id="UPA00148"/>
<evidence type="ECO:0000256" key="4">
    <source>
        <dbReference type="ARBA" id="ARBA00023235"/>
    </source>
</evidence>
<dbReference type="AlphaFoldDB" id="A0A6V8P8J8"/>
<keyword evidence="4" id="KW-0413">Isomerase</keyword>
<protein>
    <submittedName>
        <fullName evidence="6">Precorrin-8X/cobalt-precorrin-8 methylmutase</fullName>
    </submittedName>
</protein>
<organism evidence="6 7">
    <name type="scientific">Candidatus Hakubella thermalkaliphila</name>
    <dbReference type="NCBI Taxonomy" id="2754717"/>
    <lineage>
        <taxon>Bacteria</taxon>
        <taxon>Bacillati</taxon>
        <taxon>Actinomycetota</taxon>
        <taxon>Actinomycetota incertae sedis</taxon>
        <taxon>Candidatus Hakubellales</taxon>
        <taxon>Candidatus Hakubellaceae</taxon>
        <taxon>Candidatus Hakubella</taxon>
    </lineage>
</organism>
<feature type="non-terminal residue" evidence="6">
    <location>
        <position position="71"/>
    </location>
</feature>
<dbReference type="PANTHER" id="PTHR43588:SF1">
    <property type="entry name" value="COBALT-PRECORRIN-8 METHYLMUTASE"/>
    <property type="match status" value="1"/>
</dbReference>
<feature type="domain" description="Cobalamin biosynthesis precorrin-8X methylmutase CobH/CbiC" evidence="5">
    <location>
        <begin position="1"/>
        <end position="71"/>
    </location>
</feature>
<evidence type="ECO:0000259" key="5">
    <source>
        <dbReference type="Pfam" id="PF02570"/>
    </source>
</evidence>
<evidence type="ECO:0000313" key="7">
    <source>
        <dbReference type="Proteomes" id="UP000591948"/>
    </source>
</evidence>
<dbReference type="GO" id="GO:0016993">
    <property type="term" value="F:precorrin-8X methylmutase activity"/>
    <property type="evidence" value="ECO:0007669"/>
    <property type="project" value="InterPro"/>
</dbReference>
<dbReference type="InterPro" id="IPR036588">
    <property type="entry name" value="CobH/CbiC_sf"/>
</dbReference>
<dbReference type="EMBL" id="BLRY01000529">
    <property type="protein sequence ID" value="GFP28952.1"/>
    <property type="molecule type" value="Genomic_DNA"/>
</dbReference>
<name>A0A6V8P8J8_9ACTN</name>
<evidence type="ECO:0000313" key="6">
    <source>
        <dbReference type="EMBL" id="GFP28952.1"/>
    </source>
</evidence>
<gene>
    <name evidence="6" type="ORF">HKBW3S33_02368</name>
</gene>
<dbReference type="PANTHER" id="PTHR43588">
    <property type="entry name" value="COBALT-PRECORRIN-8 METHYLMUTASE"/>
    <property type="match status" value="1"/>
</dbReference>
<evidence type="ECO:0000256" key="2">
    <source>
        <dbReference type="ARBA" id="ARBA00009774"/>
    </source>
</evidence>
<dbReference type="Gene3D" id="3.40.50.10230">
    <property type="entry name" value="Cobalamin biosynthesis CobH/CbiC, precorrin-8X methylmutase"/>
    <property type="match status" value="1"/>
</dbReference>
<accession>A0A6V8P8J8</accession>
<evidence type="ECO:0000256" key="1">
    <source>
        <dbReference type="ARBA" id="ARBA00004953"/>
    </source>
</evidence>
<comment type="caution">
    <text evidence="6">The sequence shown here is derived from an EMBL/GenBank/DDBJ whole genome shotgun (WGS) entry which is preliminary data.</text>
</comment>
<dbReference type="InterPro" id="IPR003722">
    <property type="entry name" value="Cbl_synth_CobH/CbiC"/>
</dbReference>